<feature type="region of interest" description="Disordered" evidence="1">
    <location>
        <begin position="298"/>
        <end position="514"/>
    </location>
</feature>
<protein>
    <submittedName>
        <fullName evidence="2">Uncharacterized protein</fullName>
    </submittedName>
</protein>
<feature type="region of interest" description="Disordered" evidence="1">
    <location>
        <begin position="172"/>
        <end position="213"/>
    </location>
</feature>
<feature type="compositionally biased region" description="Low complexity" evidence="1">
    <location>
        <begin position="376"/>
        <end position="398"/>
    </location>
</feature>
<feature type="compositionally biased region" description="Polar residues" evidence="1">
    <location>
        <begin position="365"/>
        <end position="374"/>
    </location>
</feature>
<dbReference type="OMA" id="DHAFCVV"/>
<sequence>MPQRARFSRRDNIASDSSSSDEDAVVADGQGVWDHAFCVVCDCLIETDNTDFRANEPALDGEDVWEAAAMSSLRRHTQRSKVGRQSNRPNAALSKTAPIFCSERCRQFDQQQSKGLNEFMNYVSNASVRACAASLDKIHVSRPLGTSPFTPTAADSTAMMAKSLSDSILRAESRAKSEAHGSIDDDDVKSSDRLFPRREPWPSSSPSDQTVSVATVPSNLTRSRMAIHAALPAPSTSLPAPQRVPSNDRSLYVDSPPKSLVLGESSSQAEKTLADSPSSSLRDGVAFSPLNLLATGTGHHAEPSISATNSRVQPMGPASSTQRLDSATESLRRAQRMNDSALASARVPSSSSSITTARAMRRSITHASNKSMTDVSVASRHSDGGSSSDASAPSLPATAHRRKPSSARGIRVLPPLLAPPRARGDGRSRGPSPGALQRSSPHSSKSTSIMTRSRSSFLSLSSSMHGSSPRRPGLGWSALPPSHPSMERLSQSLRMERPSPLAMSSSASGSSMHHPLRTWSHDVMPGMPMYPILQLPDGGPIHDMYSQYWQPVEEDKPPSTPTTATNSETGGRRKSLFYFDG</sequence>
<dbReference type="AlphaFoldDB" id="A8QCZ8"/>
<accession>A8QCZ8</accession>
<feature type="region of interest" description="Disordered" evidence="1">
    <location>
        <begin position="231"/>
        <end position="281"/>
    </location>
</feature>
<name>A8QCZ8_MALGO</name>
<proteinExistence type="predicted"/>
<feature type="compositionally biased region" description="Low complexity" evidence="1">
    <location>
        <begin position="340"/>
        <end position="358"/>
    </location>
</feature>
<reference evidence="2 3" key="1">
    <citation type="journal article" date="2007" name="Proc. Natl. Acad. Sci. U.S.A.">
        <title>Dandruff-associated Malassezia genomes reveal convergent and divergent virulence traits shared with plant and human fungal pathogens.</title>
        <authorList>
            <person name="Xu J."/>
            <person name="Saunders C.W."/>
            <person name="Hu P."/>
            <person name="Grant R.A."/>
            <person name="Boekhout T."/>
            <person name="Kuramae E.E."/>
            <person name="Kronstad J.W."/>
            <person name="Deangelis Y.M."/>
            <person name="Reeder N.L."/>
            <person name="Johnstone K.R."/>
            <person name="Leland M."/>
            <person name="Fieno A.M."/>
            <person name="Begley W.M."/>
            <person name="Sun Y."/>
            <person name="Lacey M.P."/>
            <person name="Chaudhary T."/>
            <person name="Keough T."/>
            <person name="Chu L."/>
            <person name="Sears R."/>
            <person name="Yuan B."/>
            <person name="Dawson T.L.Jr."/>
        </authorList>
    </citation>
    <scope>NUCLEOTIDE SEQUENCE [LARGE SCALE GENOMIC DNA]</scope>
    <source>
        <strain evidence="3">ATCC MYA-4612 / CBS 7966</strain>
    </source>
</reference>
<evidence type="ECO:0000313" key="3">
    <source>
        <dbReference type="Proteomes" id="UP000008837"/>
    </source>
</evidence>
<feature type="compositionally biased region" description="Polar residues" evidence="1">
    <location>
        <begin position="437"/>
        <end position="451"/>
    </location>
</feature>
<dbReference type="GeneID" id="5853049"/>
<organism evidence="2 3">
    <name type="scientific">Malassezia globosa (strain ATCC MYA-4612 / CBS 7966)</name>
    <name type="common">Dandruff-associated fungus</name>
    <dbReference type="NCBI Taxonomy" id="425265"/>
    <lineage>
        <taxon>Eukaryota</taxon>
        <taxon>Fungi</taxon>
        <taxon>Dikarya</taxon>
        <taxon>Basidiomycota</taxon>
        <taxon>Ustilaginomycotina</taxon>
        <taxon>Malasseziomycetes</taxon>
        <taxon>Malasseziales</taxon>
        <taxon>Malasseziaceae</taxon>
        <taxon>Malassezia</taxon>
    </lineage>
</organism>
<evidence type="ECO:0000256" key="1">
    <source>
        <dbReference type="SAM" id="MobiDB-lite"/>
    </source>
</evidence>
<feature type="region of interest" description="Disordered" evidence="1">
    <location>
        <begin position="1"/>
        <end position="25"/>
    </location>
</feature>
<dbReference type="Proteomes" id="UP000008837">
    <property type="component" value="Unassembled WGS sequence"/>
</dbReference>
<gene>
    <name evidence="2" type="ORF">MGL_4066</name>
</gene>
<dbReference type="VEuPathDB" id="FungiDB:MGL_4066"/>
<feature type="region of interest" description="Disordered" evidence="1">
    <location>
        <begin position="551"/>
        <end position="581"/>
    </location>
</feature>
<dbReference type="KEGG" id="mgl:MGL_4066"/>
<feature type="compositionally biased region" description="Low complexity" evidence="1">
    <location>
        <begin position="499"/>
        <end position="513"/>
    </location>
</feature>
<feature type="compositionally biased region" description="Polar residues" evidence="1">
    <location>
        <begin position="264"/>
        <end position="281"/>
    </location>
</feature>
<keyword evidence="3" id="KW-1185">Reference proteome</keyword>
<feature type="compositionally biased region" description="Low complexity" evidence="1">
    <location>
        <begin position="231"/>
        <end position="241"/>
    </location>
</feature>
<feature type="compositionally biased region" description="Basic and acidic residues" evidence="1">
    <location>
        <begin position="172"/>
        <end position="200"/>
    </location>
</feature>
<feature type="compositionally biased region" description="Low complexity" evidence="1">
    <location>
        <begin position="452"/>
        <end position="473"/>
    </location>
</feature>
<evidence type="ECO:0000313" key="2">
    <source>
        <dbReference type="EMBL" id="EDP41517.1"/>
    </source>
</evidence>
<comment type="caution">
    <text evidence="2">The sequence shown here is derived from an EMBL/GenBank/DDBJ whole genome shotgun (WGS) entry which is preliminary data.</text>
</comment>
<dbReference type="RefSeq" id="XP_001728731.1">
    <property type="nucleotide sequence ID" value="XM_001728679.1"/>
</dbReference>
<dbReference type="InParanoid" id="A8QCZ8"/>
<dbReference type="OrthoDB" id="3367003at2759"/>
<feature type="compositionally biased region" description="Polar residues" evidence="1">
    <location>
        <begin position="305"/>
        <end position="329"/>
    </location>
</feature>
<dbReference type="EMBL" id="AAYY01000020">
    <property type="protein sequence ID" value="EDP41517.1"/>
    <property type="molecule type" value="Genomic_DNA"/>
</dbReference>